<feature type="site" description="Transition state stabilizer" evidence="7">
    <location>
        <position position="136"/>
    </location>
</feature>
<evidence type="ECO:0000256" key="7">
    <source>
        <dbReference type="HAMAP-Rule" id="MF_00107"/>
    </source>
</evidence>
<dbReference type="InterPro" id="IPR036571">
    <property type="entry name" value="MECDP_synthase_sf"/>
</dbReference>
<dbReference type="GO" id="GO:0019288">
    <property type="term" value="P:isopentenyl diphosphate biosynthetic process, methylerythritol 4-phosphate pathway"/>
    <property type="evidence" value="ECO:0007669"/>
    <property type="project" value="UniProtKB-UniRule"/>
</dbReference>
<dbReference type="NCBIfam" id="TIGR00151">
    <property type="entry name" value="ispF"/>
    <property type="match status" value="1"/>
</dbReference>
<reference evidence="10 11" key="2">
    <citation type="journal article" date="2011" name="Stand. Genomic Sci.">
        <title>Complete genome sequence of Truepera radiovictrix type strain (RQ-24).</title>
        <authorList>
            <person name="Ivanova N."/>
            <person name="Rohde C."/>
            <person name="Munk C."/>
            <person name="Nolan M."/>
            <person name="Lucas S."/>
            <person name="Del Rio T.G."/>
            <person name="Tice H."/>
            <person name="Deshpande S."/>
            <person name="Cheng J.F."/>
            <person name="Tapia R."/>
            <person name="Han C."/>
            <person name="Goodwin L."/>
            <person name="Pitluck S."/>
            <person name="Liolios K."/>
            <person name="Mavromatis K."/>
            <person name="Mikhailova N."/>
            <person name="Pati A."/>
            <person name="Chen A."/>
            <person name="Palaniappan K."/>
            <person name="Land M."/>
            <person name="Hauser L."/>
            <person name="Chang Y.J."/>
            <person name="Jeffries C.D."/>
            <person name="Brambilla E."/>
            <person name="Rohde M."/>
            <person name="Goker M."/>
            <person name="Tindall B.J."/>
            <person name="Woyke T."/>
            <person name="Bristow J."/>
            <person name="Eisen J.A."/>
            <person name="Markowitz V."/>
            <person name="Hugenholtz P."/>
            <person name="Kyrpides N.C."/>
            <person name="Klenk H.P."/>
            <person name="Lapidus A."/>
        </authorList>
    </citation>
    <scope>NUCLEOTIDE SEQUENCE [LARGE SCALE GENOMIC DNA]</scope>
    <source>
        <strain evidence="11">DSM 17093 / CIP 108686 / LMG 22925 / RQ-24</strain>
    </source>
</reference>
<dbReference type="AlphaFoldDB" id="D7CY37"/>
<feature type="site" description="Transition state stabilizer" evidence="7">
    <location>
        <position position="37"/>
    </location>
</feature>
<comment type="cofactor">
    <cofactor evidence="7">
        <name>a divalent metal cation</name>
        <dbReference type="ChEBI" id="CHEBI:60240"/>
    </cofactor>
    <text evidence="7">Binds 1 divalent metal cation per subunit.</text>
</comment>
<evidence type="ECO:0000256" key="1">
    <source>
        <dbReference type="ARBA" id="ARBA00000200"/>
    </source>
</evidence>
<name>D7CY37_TRURR</name>
<dbReference type="KEGG" id="tra:Trad_0257"/>
<evidence type="ECO:0000259" key="9">
    <source>
        <dbReference type="Pfam" id="PF02542"/>
    </source>
</evidence>
<dbReference type="CDD" id="cd00554">
    <property type="entry name" value="MECDP_synthase"/>
    <property type="match status" value="1"/>
</dbReference>
<dbReference type="GO" id="GO:0046872">
    <property type="term" value="F:metal ion binding"/>
    <property type="evidence" value="ECO:0007669"/>
    <property type="project" value="UniProtKB-KW"/>
</dbReference>
<evidence type="ECO:0000256" key="2">
    <source>
        <dbReference type="ARBA" id="ARBA00004709"/>
    </source>
</evidence>
<dbReference type="Pfam" id="PF02542">
    <property type="entry name" value="YgbB"/>
    <property type="match status" value="1"/>
</dbReference>
<feature type="domain" description="2-C-methyl-D-erythritol 2,4-cyclodiphosphate synthase" evidence="9">
    <location>
        <begin position="4"/>
        <end position="153"/>
    </location>
</feature>
<protein>
    <recommendedName>
        <fullName evidence="3 7">2-C-methyl-D-erythritol 2,4-cyclodiphosphate synthase</fullName>
        <shortName evidence="7">MECDP-synthase</shortName>
        <shortName evidence="7">MECPP-synthase</shortName>
        <shortName evidence="7">MECPS</shortName>
        <ecNumber evidence="3 7">4.6.1.12</ecNumber>
    </recommendedName>
</protein>
<evidence type="ECO:0000313" key="10">
    <source>
        <dbReference type="EMBL" id="ADI13397.1"/>
    </source>
</evidence>
<dbReference type="GO" id="GO:0008685">
    <property type="term" value="F:2-C-methyl-D-erythritol 2,4-cyclodiphosphate synthase activity"/>
    <property type="evidence" value="ECO:0007669"/>
    <property type="project" value="UniProtKB-UniRule"/>
</dbReference>
<feature type="binding site" evidence="7">
    <location>
        <begin position="11"/>
        <end position="13"/>
    </location>
    <ligand>
        <name>4-CDP-2-C-methyl-D-erythritol 2-phosphate</name>
        <dbReference type="ChEBI" id="CHEBI:57919"/>
    </ligand>
</feature>
<dbReference type="eggNOG" id="COG0245">
    <property type="taxonomic scope" value="Bacteria"/>
</dbReference>
<dbReference type="PANTHER" id="PTHR43181">
    <property type="entry name" value="2-C-METHYL-D-ERYTHRITOL 2,4-CYCLODIPHOSPHATE SYNTHASE, CHLOROPLASTIC"/>
    <property type="match status" value="1"/>
</dbReference>
<dbReference type="STRING" id="649638.Trad_0257"/>
<comment type="pathway">
    <text evidence="2 7">Isoprenoid biosynthesis; isopentenyl diphosphate biosynthesis via DXP pathway; isopentenyl diphosphate from 1-deoxy-D-xylulose 5-phosphate: step 4/6.</text>
</comment>
<keyword evidence="4 7" id="KW-0479">Metal-binding</keyword>
<dbReference type="PANTHER" id="PTHR43181:SF1">
    <property type="entry name" value="2-C-METHYL-D-ERYTHRITOL 2,4-CYCLODIPHOSPHATE SYNTHASE, CHLOROPLASTIC"/>
    <property type="match status" value="1"/>
</dbReference>
<dbReference type="GO" id="GO:0016114">
    <property type="term" value="P:terpenoid biosynthetic process"/>
    <property type="evidence" value="ECO:0007669"/>
    <property type="project" value="InterPro"/>
</dbReference>
<comment type="caution">
    <text evidence="7">Lacks conserved residue(s) required for the propagation of feature annotation.</text>
</comment>
<evidence type="ECO:0000256" key="4">
    <source>
        <dbReference type="ARBA" id="ARBA00022723"/>
    </source>
</evidence>
<accession>D7CY37</accession>
<dbReference type="UniPathway" id="UPA00056">
    <property type="reaction ID" value="UER00095"/>
</dbReference>
<evidence type="ECO:0000256" key="6">
    <source>
        <dbReference type="ARBA" id="ARBA00023239"/>
    </source>
</evidence>
<dbReference type="EMBL" id="CP002049">
    <property type="protein sequence ID" value="ADI13397.1"/>
    <property type="molecule type" value="Genomic_DNA"/>
</dbReference>
<dbReference type="PROSITE" id="PS01350">
    <property type="entry name" value="ISPF"/>
    <property type="match status" value="1"/>
</dbReference>
<evidence type="ECO:0000256" key="5">
    <source>
        <dbReference type="ARBA" id="ARBA00023229"/>
    </source>
</evidence>
<evidence type="ECO:0000256" key="8">
    <source>
        <dbReference type="RuleBase" id="RU004395"/>
    </source>
</evidence>
<evidence type="ECO:0000313" key="11">
    <source>
        <dbReference type="Proteomes" id="UP000000379"/>
    </source>
</evidence>
<dbReference type="SUPFAM" id="SSF69765">
    <property type="entry name" value="IpsF-like"/>
    <property type="match status" value="1"/>
</dbReference>
<keyword evidence="6 7" id="KW-0456">Lyase</keyword>
<reference evidence="11" key="1">
    <citation type="submission" date="2010-05" db="EMBL/GenBank/DDBJ databases">
        <title>The complete genome of Truepera radiovictris DSM 17093.</title>
        <authorList>
            <consortium name="US DOE Joint Genome Institute (JGI-PGF)"/>
            <person name="Lucas S."/>
            <person name="Copeland A."/>
            <person name="Lapidus A."/>
            <person name="Glavina del Rio T."/>
            <person name="Dalin E."/>
            <person name="Tice H."/>
            <person name="Bruce D."/>
            <person name="Goodwin L."/>
            <person name="Pitluck S."/>
            <person name="Kyrpides N."/>
            <person name="Mavromatis K."/>
            <person name="Ovchinnikova G."/>
            <person name="Munk A.C."/>
            <person name="Detter J.C."/>
            <person name="Han C."/>
            <person name="Tapia R."/>
            <person name="Land M."/>
            <person name="Hauser L."/>
            <person name="Markowitz V."/>
            <person name="Cheng J.-F."/>
            <person name="Hugenholtz P."/>
            <person name="Woyke T."/>
            <person name="Wu D."/>
            <person name="Tindall B."/>
            <person name="Pomrenke H.G."/>
            <person name="Brambilla E."/>
            <person name="Klenk H.-P."/>
            <person name="Eisen J.A."/>
        </authorList>
    </citation>
    <scope>NUCLEOTIDE SEQUENCE [LARGE SCALE GENOMIC DNA]</scope>
    <source>
        <strain evidence="11">DSM 17093 / CIP 108686 / LMG 22925 / RQ-24</strain>
    </source>
</reference>
<organism evidence="10 11">
    <name type="scientific">Truepera radiovictrix (strain DSM 17093 / CIP 108686 / LMG 22925 / RQ-24)</name>
    <dbReference type="NCBI Taxonomy" id="649638"/>
    <lineage>
        <taxon>Bacteria</taxon>
        <taxon>Thermotogati</taxon>
        <taxon>Deinococcota</taxon>
        <taxon>Deinococci</taxon>
        <taxon>Trueperales</taxon>
        <taxon>Trueperaceae</taxon>
        <taxon>Truepera</taxon>
    </lineage>
</organism>
<feature type="binding site" evidence="7">
    <location>
        <begin position="37"/>
        <end position="38"/>
    </location>
    <ligand>
        <name>4-CDP-2-C-methyl-D-erythritol 2-phosphate</name>
        <dbReference type="ChEBI" id="CHEBI:57919"/>
    </ligand>
</feature>
<dbReference type="EC" id="4.6.1.12" evidence="3 7"/>
<dbReference type="Proteomes" id="UP000000379">
    <property type="component" value="Chromosome"/>
</dbReference>
<feature type="binding site" evidence="7">
    <location>
        <position position="45"/>
    </location>
    <ligand>
        <name>a divalent metal cation</name>
        <dbReference type="ChEBI" id="CHEBI:60240"/>
    </ligand>
</feature>
<dbReference type="Gene3D" id="3.30.1330.50">
    <property type="entry name" value="2-C-methyl-D-erythritol 2,4-cyclodiphosphate synthase"/>
    <property type="match status" value="1"/>
</dbReference>
<sequence length="156" mass="16081">MVTLRIGFGEDAHRLAPGRPLVLGGVELPSPRGAVAHSDGDALLHALADALLSSFALGDIGDFFPPSDPAFSDLDSREIVRRALAEVRARGGELVNAALTVTLDAPKLGPHRAAITGRVAALLGLPEDRVGVGFKTSEGLAPDHVQARATVLVAAT</sequence>
<evidence type="ECO:0000256" key="3">
    <source>
        <dbReference type="ARBA" id="ARBA00012579"/>
    </source>
</evidence>
<feature type="binding site" evidence="7">
    <location>
        <begin position="59"/>
        <end position="61"/>
    </location>
    <ligand>
        <name>4-CDP-2-C-methyl-D-erythritol 2-phosphate</name>
        <dbReference type="ChEBI" id="CHEBI:57919"/>
    </ligand>
</feature>
<keyword evidence="11" id="KW-1185">Reference proteome</keyword>
<comment type="catalytic activity">
    <reaction evidence="1 7 8">
        <text>4-CDP-2-C-methyl-D-erythritol 2-phosphate = 2-C-methyl-D-erythritol 2,4-cyclic diphosphate + CMP</text>
        <dbReference type="Rhea" id="RHEA:23864"/>
        <dbReference type="ChEBI" id="CHEBI:57919"/>
        <dbReference type="ChEBI" id="CHEBI:58483"/>
        <dbReference type="ChEBI" id="CHEBI:60377"/>
        <dbReference type="EC" id="4.6.1.12"/>
    </reaction>
</comment>
<feature type="binding site" evidence="7">
    <location>
        <position position="11"/>
    </location>
    <ligand>
        <name>a divalent metal cation</name>
        <dbReference type="ChEBI" id="CHEBI:60240"/>
    </ligand>
</feature>
<comment type="function">
    <text evidence="7">Involved in the biosynthesis of isopentenyl diphosphate (IPP) and dimethylallyl diphosphate (DMAPP), two major building blocks of isoprenoid compounds. Catalyzes the conversion of 4-diphosphocytidyl-2-C-methyl-D-erythritol 2-phosphate (CDP-ME2P) to 2-C-methyl-D-erythritol 2,4-cyclodiphosphate (ME-CPP) with a corresponding release of cytidine 5-monophosphate (CMP).</text>
</comment>
<feature type="binding site" evidence="7">
    <location>
        <position position="13"/>
    </location>
    <ligand>
        <name>a divalent metal cation</name>
        <dbReference type="ChEBI" id="CHEBI:60240"/>
    </ligand>
</feature>
<dbReference type="OrthoDB" id="9804336at2"/>
<dbReference type="HOGENOM" id="CLU_084630_2_1_0"/>
<dbReference type="InterPro" id="IPR003526">
    <property type="entry name" value="MECDP_synthase"/>
</dbReference>
<dbReference type="HAMAP" id="MF_00107">
    <property type="entry name" value="IspF"/>
    <property type="match status" value="1"/>
</dbReference>
<keyword evidence="5 7" id="KW-0414">Isoprene biosynthesis</keyword>
<proteinExistence type="inferred from homology"/>
<gene>
    <name evidence="7" type="primary">ispF</name>
    <name evidence="10" type="ordered locus">Trad_0257</name>
</gene>
<dbReference type="InterPro" id="IPR020555">
    <property type="entry name" value="MECDP_synthase_CS"/>
</dbReference>
<comment type="similarity">
    <text evidence="7 8">Belongs to the IspF family.</text>
</comment>
<comment type="subunit">
    <text evidence="7">Homotrimer.</text>
</comment>
<dbReference type="RefSeq" id="WP_013176777.1">
    <property type="nucleotide sequence ID" value="NC_014221.1"/>
</dbReference>